<dbReference type="InterPro" id="IPR051761">
    <property type="entry name" value="MLP-like_ligand-binding"/>
</dbReference>
<sequence>MPLSGTIVKQVNIKSDSDMFHETFRYRPYHISQMSPDGKPQVVKEVIEAIDKENKLVRFKVTEGDIMEAYKTFAITIRVDTHGEENVVTCTLDYEKVNEYIPNPDRLMELVLIVAKDVETYHLLHLQPN</sequence>
<dbReference type="Gene3D" id="3.30.530.20">
    <property type="match status" value="1"/>
</dbReference>
<dbReference type="GO" id="GO:0006952">
    <property type="term" value="P:defense response"/>
    <property type="evidence" value="ECO:0007669"/>
    <property type="project" value="InterPro"/>
</dbReference>
<dbReference type="SUPFAM" id="SSF55961">
    <property type="entry name" value="Bet v1-like"/>
    <property type="match status" value="1"/>
</dbReference>
<evidence type="ECO:0000259" key="1">
    <source>
        <dbReference type="SMART" id="SM01037"/>
    </source>
</evidence>
<protein>
    <recommendedName>
        <fullName evidence="1">Bet v I/Major latex protein domain-containing protein</fullName>
    </recommendedName>
</protein>
<dbReference type="Pfam" id="PF00407">
    <property type="entry name" value="Bet_v_1"/>
    <property type="match status" value="1"/>
</dbReference>
<dbReference type="PANTHER" id="PTHR31907">
    <property type="entry name" value="MLP-LIKE PROTEIN 423"/>
    <property type="match status" value="1"/>
</dbReference>
<feature type="domain" description="Bet v I/Major latex protein" evidence="1">
    <location>
        <begin position="2"/>
        <end position="126"/>
    </location>
</feature>
<dbReference type="EMBL" id="JAMZMK010010162">
    <property type="protein sequence ID" value="KAI7732776.1"/>
    <property type="molecule type" value="Genomic_DNA"/>
</dbReference>
<accession>A0AAD5G9W1</accession>
<name>A0AAD5G9W1_AMBAR</name>
<evidence type="ECO:0000313" key="2">
    <source>
        <dbReference type="EMBL" id="KAI7732776.1"/>
    </source>
</evidence>
<keyword evidence="3" id="KW-1185">Reference proteome</keyword>
<dbReference type="InterPro" id="IPR000916">
    <property type="entry name" value="Bet_v_I/MLP"/>
</dbReference>
<comment type="caution">
    <text evidence="2">The sequence shown here is derived from an EMBL/GenBank/DDBJ whole genome shotgun (WGS) entry which is preliminary data.</text>
</comment>
<proteinExistence type="predicted"/>
<reference evidence="2" key="1">
    <citation type="submission" date="2022-06" db="EMBL/GenBank/DDBJ databases">
        <title>Uncovering the hologenomic basis of an extraordinary plant invasion.</title>
        <authorList>
            <person name="Bieker V.C."/>
            <person name="Martin M.D."/>
            <person name="Gilbert T."/>
            <person name="Hodgins K."/>
            <person name="Battlay P."/>
            <person name="Petersen B."/>
            <person name="Wilson J."/>
        </authorList>
    </citation>
    <scope>NUCLEOTIDE SEQUENCE</scope>
    <source>
        <strain evidence="2">AA19_3_7</strain>
        <tissue evidence="2">Leaf</tissue>
    </source>
</reference>
<dbReference type="AlphaFoldDB" id="A0AAD5G9W1"/>
<organism evidence="2 3">
    <name type="scientific">Ambrosia artemisiifolia</name>
    <name type="common">Common ragweed</name>
    <dbReference type="NCBI Taxonomy" id="4212"/>
    <lineage>
        <taxon>Eukaryota</taxon>
        <taxon>Viridiplantae</taxon>
        <taxon>Streptophyta</taxon>
        <taxon>Embryophyta</taxon>
        <taxon>Tracheophyta</taxon>
        <taxon>Spermatophyta</taxon>
        <taxon>Magnoliopsida</taxon>
        <taxon>eudicotyledons</taxon>
        <taxon>Gunneridae</taxon>
        <taxon>Pentapetalae</taxon>
        <taxon>asterids</taxon>
        <taxon>campanulids</taxon>
        <taxon>Asterales</taxon>
        <taxon>Asteraceae</taxon>
        <taxon>Asteroideae</taxon>
        <taxon>Heliantheae alliance</taxon>
        <taxon>Heliantheae</taxon>
        <taxon>Ambrosia</taxon>
    </lineage>
</organism>
<gene>
    <name evidence="2" type="ORF">M8C21_013536</name>
</gene>
<dbReference type="InterPro" id="IPR023393">
    <property type="entry name" value="START-like_dom_sf"/>
</dbReference>
<dbReference type="SMART" id="SM01037">
    <property type="entry name" value="Bet_v_1"/>
    <property type="match status" value="1"/>
</dbReference>
<dbReference type="Proteomes" id="UP001206925">
    <property type="component" value="Unassembled WGS sequence"/>
</dbReference>
<evidence type="ECO:0000313" key="3">
    <source>
        <dbReference type="Proteomes" id="UP001206925"/>
    </source>
</evidence>